<evidence type="ECO:0000313" key="15">
    <source>
        <dbReference type="Proteomes" id="UP000658131"/>
    </source>
</evidence>
<keyword evidence="11 13" id="KW-0472">Membrane</keyword>
<feature type="transmembrane region" description="Helical" evidence="13">
    <location>
        <begin position="319"/>
        <end position="337"/>
    </location>
</feature>
<dbReference type="InterPro" id="IPR050222">
    <property type="entry name" value="MATE_MdtK"/>
</dbReference>
<feature type="transmembrane region" description="Helical" evidence="13">
    <location>
        <begin position="63"/>
        <end position="83"/>
    </location>
</feature>
<keyword evidence="10" id="KW-0406">Ion transport</keyword>
<proteinExistence type="inferred from homology"/>
<comment type="caution">
    <text evidence="14">The sequence shown here is derived from an EMBL/GenBank/DDBJ whole genome shotgun (WGS) entry which is preliminary data.</text>
</comment>
<evidence type="ECO:0000256" key="13">
    <source>
        <dbReference type="SAM" id="Phobius"/>
    </source>
</evidence>
<organism evidence="14 15">
    <name type="scientific">Yanshouia hominis</name>
    <dbReference type="NCBI Taxonomy" id="2763673"/>
    <lineage>
        <taxon>Bacteria</taxon>
        <taxon>Bacillati</taxon>
        <taxon>Bacillota</taxon>
        <taxon>Clostridia</taxon>
        <taxon>Eubacteriales</taxon>
        <taxon>Oscillospiraceae</taxon>
        <taxon>Yanshouia</taxon>
    </lineage>
</organism>
<dbReference type="PANTHER" id="PTHR43298:SF2">
    <property type="entry name" value="FMN_FAD EXPORTER YEEO-RELATED"/>
    <property type="match status" value="1"/>
</dbReference>
<evidence type="ECO:0000256" key="11">
    <source>
        <dbReference type="ARBA" id="ARBA00023136"/>
    </source>
</evidence>
<dbReference type="InterPro" id="IPR002528">
    <property type="entry name" value="MATE_fam"/>
</dbReference>
<keyword evidence="9 13" id="KW-1133">Transmembrane helix</keyword>
<dbReference type="PANTHER" id="PTHR43298">
    <property type="entry name" value="MULTIDRUG RESISTANCE PROTEIN NORM-RELATED"/>
    <property type="match status" value="1"/>
</dbReference>
<gene>
    <name evidence="14" type="ORF">H8717_12115</name>
</gene>
<feature type="transmembrane region" description="Helical" evidence="13">
    <location>
        <begin position="95"/>
        <end position="116"/>
    </location>
</feature>
<evidence type="ECO:0000256" key="2">
    <source>
        <dbReference type="ARBA" id="ARBA00004651"/>
    </source>
</evidence>
<evidence type="ECO:0000313" key="14">
    <source>
        <dbReference type="EMBL" id="MBC8577148.1"/>
    </source>
</evidence>
<feature type="transmembrane region" description="Helical" evidence="13">
    <location>
        <begin position="357"/>
        <end position="381"/>
    </location>
</feature>
<comment type="similarity">
    <text evidence="3">Belongs to the multi antimicrobial extrusion (MATE) (TC 2.A.66.1) family.</text>
</comment>
<evidence type="ECO:0000256" key="6">
    <source>
        <dbReference type="ARBA" id="ARBA00022449"/>
    </source>
</evidence>
<feature type="transmembrane region" description="Helical" evidence="13">
    <location>
        <begin position="196"/>
        <end position="216"/>
    </location>
</feature>
<keyword evidence="15" id="KW-1185">Reference proteome</keyword>
<comment type="subcellular location">
    <subcellularLocation>
        <location evidence="2">Cell membrane</location>
        <topology evidence="2">Multi-pass membrane protein</topology>
    </subcellularLocation>
</comment>
<comment type="function">
    <text evidence="1">Multidrug efflux pump.</text>
</comment>
<evidence type="ECO:0000256" key="7">
    <source>
        <dbReference type="ARBA" id="ARBA00022475"/>
    </source>
</evidence>
<evidence type="ECO:0000256" key="10">
    <source>
        <dbReference type="ARBA" id="ARBA00023065"/>
    </source>
</evidence>
<keyword evidence="8 13" id="KW-0812">Transmembrane</keyword>
<keyword evidence="6" id="KW-0050">Antiport</keyword>
<dbReference type="Pfam" id="PF01554">
    <property type="entry name" value="MatE"/>
    <property type="match status" value="2"/>
</dbReference>
<feature type="transmembrane region" description="Helical" evidence="13">
    <location>
        <begin position="402"/>
        <end position="431"/>
    </location>
</feature>
<evidence type="ECO:0000256" key="12">
    <source>
        <dbReference type="ARBA" id="ARBA00031636"/>
    </source>
</evidence>
<accession>A0ABR7NL70</accession>
<keyword evidence="7" id="KW-1003">Cell membrane</keyword>
<dbReference type="RefSeq" id="WP_262400617.1">
    <property type="nucleotide sequence ID" value="NZ_JACRTB010000022.1"/>
</dbReference>
<feature type="transmembrane region" description="Helical" evidence="13">
    <location>
        <begin position="136"/>
        <end position="155"/>
    </location>
</feature>
<evidence type="ECO:0000256" key="5">
    <source>
        <dbReference type="ARBA" id="ARBA00022448"/>
    </source>
</evidence>
<name>A0ABR7NL70_9FIRM</name>
<evidence type="ECO:0000256" key="1">
    <source>
        <dbReference type="ARBA" id="ARBA00003408"/>
    </source>
</evidence>
<evidence type="ECO:0000256" key="9">
    <source>
        <dbReference type="ARBA" id="ARBA00022989"/>
    </source>
</evidence>
<dbReference type="Proteomes" id="UP000658131">
    <property type="component" value="Unassembled WGS sequence"/>
</dbReference>
<evidence type="ECO:0000256" key="3">
    <source>
        <dbReference type="ARBA" id="ARBA00010199"/>
    </source>
</evidence>
<dbReference type="PIRSF" id="PIRSF006603">
    <property type="entry name" value="DinF"/>
    <property type="match status" value="1"/>
</dbReference>
<reference evidence="14 15" key="1">
    <citation type="submission" date="2020-08" db="EMBL/GenBank/DDBJ databases">
        <title>Genome public.</title>
        <authorList>
            <person name="Liu C."/>
            <person name="Sun Q."/>
        </authorList>
    </citation>
    <scope>NUCLEOTIDE SEQUENCE [LARGE SCALE GENOMIC DNA]</scope>
    <source>
        <strain evidence="14 15">BX1</strain>
    </source>
</reference>
<evidence type="ECO:0000256" key="8">
    <source>
        <dbReference type="ARBA" id="ARBA00022692"/>
    </source>
</evidence>
<dbReference type="InterPro" id="IPR048279">
    <property type="entry name" value="MdtK-like"/>
</dbReference>
<protein>
    <recommendedName>
        <fullName evidence="4">Probable multidrug resistance protein NorM</fullName>
    </recommendedName>
    <alternativeName>
        <fullName evidence="12">Multidrug-efflux transporter</fullName>
    </alternativeName>
</protein>
<sequence>MQQQTHDLTEGPPMARLSWFALPLLLGNLMQQLYNAVDSIIVGRFVGENAFAAIGVAGTVMNIYIFVLVGFCTGFSILFASYFGAGDYDRLHSSLVTSCWFGSLLSLAGGLGGILLLRPLLNAIRTPADIADDAALYLRTVLMGLIFTFLYNFFAAALRSIGSSASALFFLLLATVIHILLDILFVAVWGMGVRGVGLATVISQAISVVCCALYAFRTFPALRVSKKDFYYNRRALLDSANYGAVSALQSSSLYIGKLFIQSAINPLGPVTIAAFSAATRLEDFLLTAGDSGSAALTVFIAQNRGAGLYDRALRGFFSWQRVMIGAGIVLSLLMYVSHPRLLPLIAGNVRPETFVIAGRYLTAMCCFYALSMVGCCFVGYFRGVGMIRIPFLGTTLQIGIRVLLSFLLTPFLSLCGVAVATGAGWIAIIIFQTAVYRSSFHQINDHPSMEKS</sequence>
<dbReference type="EMBL" id="JACRTB010000022">
    <property type="protein sequence ID" value="MBC8577148.1"/>
    <property type="molecule type" value="Genomic_DNA"/>
</dbReference>
<evidence type="ECO:0000256" key="4">
    <source>
        <dbReference type="ARBA" id="ARBA00020268"/>
    </source>
</evidence>
<feature type="transmembrane region" description="Helical" evidence="13">
    <location>
        <begin position="167"/>
        <end position="190"/>
    </location>
</feature>
<keyword evidence="5" id="KW-0813">Transport</keyword>